<dbReference type="Proteomes" id="UP000555828">
    <property type="component" value="Unassembled WGS sequence"/>
</dbReference>
<evidence type="ECO:0000259" key="1">
    <source>
        <dbReference type="SMART" id="SM00471"/>
    </source>
</evidence>
<protein>
    <recommendedName>
        <fullName evidence="1">HD/PDEase domain-containing protein</fullName>
    </recommendedName>
</protein>
<dbReference type="InterPro" id="IPR003607">
    <property type="entry name" value="HD/PDEase_dom"/>
</dbReference>
<dbReference type="PANTHER" id="PTHR38659:SF1">
    <property type="entry name" value="METAL DEPENDENT PHOSPHOHYDROLASE"/>
    <property type="match status" value="1"/>
</dbReference>
<proteinExistence type="predicted"/>
<reference evidence="2 3" key="1">
    <citation type="submission" date="2020-08" db="EMBL/GenBank/DDBJ databases">
        <title>Genomic Encyclopedia of Type Strains, Phase IV (KMG-IV): sequencing the most valuable type-strain genomes for metagenomic binning, comparative biology and taxonomic classification.</title>
        <authorList>
            <person name="Goeker M."/>
        </authorList>
    </citation>
    <scope>NUCLEOTIDE SEQUENCE [LARGE SCALE GENOMIC DNA]</scope>
    <source>
        <strain evidence="2 3">DSM 13481</strain>
    </source>
</reference>
<dbReference type="Gene3D" id="1.10.3210.10">
    <property type="entry name" value="Hypothetical protein af1432"/>
    <property type="match status" value="1"/>
</dbReference>
<dbReference type="AlphaFoldDB" id="A0A841GQT0"/>
<keyword evidence="3" id="KW-1185">Reference proteome</keyword>
<dbReference type="RefSeq" id="WP_184618523.1">
    <property type="nucleotide sequence ID" value="NZ_JACHEX010000001.1"/>
</dbReference>
<gene>
    <name evidence="2" type="ORF">HNP65_000180</name>
</gene>
<evidence type="ECO:0000313" key="2">
    <source>
        <dbReference type="EMBL" id="MBB6061758.1"/>
    </source>
</evidence>
<dbReference type="InterPro" id="IPR006674">
    <property type="entry name" value="HD_domain"/>
</dbReference>
<dbReference type="PANTHER" id="PTHR38659">
    <property type="entry name" value="METAL-DEPENDENT PHOSPHOHYDROLASE"/>
    <property type="match status" value="1"/>
</dbReference>
<dbReference type="Pfam" id="PF01966">
    <property type="entry name" value="HD"/>
    <property type="match status" value="1"/>
</dbReference>
<dbReference type="NCBIfam" id="TIGR00277">
    <property type="entry name" value="HDIG"/>
    <property type="match status" value="1"/>
</dbReference>
<evidence type="ECO:0000313" key="3">
    <source>
        <dbReference type="Proteomes" id="UP000555828"/>
    </source>
</evidence>
<dbReference type="SUPFAM" id="SSF109604">
    <property type="entry name" value="HD-domain/PDEase-like"/>
    <property type="match status" value="1"/>
</dbReference>
<organism evidence="2 3">
    <name type="scientific">Thermosipho japonicus</name>
    <dbReference type="NCBI Taxonomy" id="90323"/>
    <lineage>
        <taxon>Bacteria</taxon>
        <taxon>Thermotogati</taxon>
        <taxon>Thermotogota</taxon>
        <taxon>Thermotogae</taxon>
        <taxon>Thermotogales</taxon>
        <taxon>Fervidobacteriaceae</taxon>
        <taxon>Thermosipho</taxon>
    </lineage>
</organism>
<name>A0A841GQT0_9BACT</name>
<accession>A0A841GQT0</accession>
<comment type="caution">
    <text evidence="2">The sequence shown here is derived from an EMBL/GenBank/DDBJ whole genome shotgun (WGS) entry which is preliminary data.</text>
</comment>
<sequence length="181" mass="20558">MINRQQAWELLNEHVKTKNLIKHCLATEAVMRDLANYFEEDEETWGLAGLLHDLDYEYTKNTPEEHGLKTVELLGDLVSQDIKNAILAHSGKKSRDTLIEKAIYAADPTTGFIVAAALIKPEKKLESIDVQFLLKRFKEKSFARGANRDQMASCEKFGLSLEKFYEIALNAMKKISKELGL</sequence>
<dbReference type="EMBL" id="JACHEX010000001">
    <property type="protein sequence ID" value="MBB6061758.1"/>
    <property type="molecule type" value="Genomic_DNA"/>
</dbReference>
<feature type="domain" description="HD/PDEase" evidence="1">
    <location>
        <begin position="16"/>
        <end position="121"/>
    </location>
</feature>
<dbReference type="SMART" id="SM00471">
    <property type="entry name" value="HDc"/>
    <property type="match status" value="1"/>
</dbReference>
<dbReference type="InterPro" id="IPR006675">
    <property type="entry name" value="HDIG_dom"/>
</dbReference>